<evidence type="ECO:0000313" key="2">
    <source>
        <dbReference type="EMBL" id="SDQ86202.1"/>
    </source>
</evidence>
<dbReference type="STRING" id="995062.SAMN04489718_2468"/>
<keyword evidence="3" id="KW-1185">Reference proteome</keyword>
<feature type="domain" description="DUF397" evidence="1">
    <location>
        <begin position="11"/>
        <end position="64"/>
    </location>
</feature>
<protein>
    <recommendedName>
        <fullName evidence="1">DUF397 domain-containing protein</fullName>
    </recommendedName>
</protein>
<sequence>MNAGGVPWAEAAWRKSSFSRPQGDCVEVAGSSDVVGVRDGKQGDGSPVLVFGAARWRDFLAALRNG</sequence>
<name>A0A1H1EBR6_9ACTN</name>
<dbReference type="Pfam" id="PF04149">
    <property type="entry name" value="DUF397"/>
    <property type="match status" value="1"/>
</dbReference>
<gene>
    <name evidence="2" type="ORF">SAMN04489718_2468</name>
</gene>
<dbReference type="Proteomes" id="UP000199301">
    <property type="component" value="Unassembled WGS sequence"/>
</dbReference>
<proteinExistence type="predicted"/>
<reference evidence="3" key="1">
    <citation type="submission" date="2016-10" db="EMBL/GenBank/DDBJ databases">
        <authorList>
            <person name="Varghese N."/>
            <person name="Submissions S."/>
        </authorList>
    </citation>
    <scope>NUCLEOTIDE SEQUENCE [LARGE SCALE GENOMIC DNA]</scope>
    <source>
        <strain evidence="3">DSM 45459</strain>
    </source>
</reference>
<dbReference type="InterPro" id="IPR007278">
    <property type="entry name" value="DUF397"/>
</dbReference>
<dbReference type="RefSeq" id="WP_092523993.1">
    <property type="nucleotide sequence ID" value="NZ_FNKO01000002.1"/>
</dbReference>
<accession>A0A1H1EBR6</accession>
<organism evidence="2 3">
    <name type="scientific">Actinopolyspora saharensis</name>
    <dbReference type="NCBI Taxonomy" id="995062"/>
    <lineage>
        <taxon>Bacteria</taxon>
        <taxon>Bacillati</taxon>
        <taxon>Actinomycetota</taxon>
        <taxon>Actinomycetes</taxon>
        <taxon>Actinopolysporales</taxon>
        <taxon>Actinopolysporaceae</taxon>
        <taxon>Actinopolyspora</taxon>
    </lineage>
</organism>
<evidence type="ECO:0000313" key="3">
    <source>
        <dbReference type="Proteomes" id="UP000199301"/>
    </source>
</evidence>
<dbReference type="AlphaFoldDB" id="A0A1H1EBR6"/>
<dbReference type="OrthoDB" id="3542928at2"/>
<dbReference type="EMBL" id="FNKO01000002">
    <property type="protein sequence ID" value="SDQ86202.1"/>
    <property type="molecule type" value="Genomic_DNA"/>
</dbReference>
<evidence type="ECO:0000259" key="1">
    <source>
        <dbReference type="Pfam" id="PF04149"/>
    </source>
</evidence>